<feature type="signal peptide" evidence="1">
    <location>
        <begin position="1"/>
        <end position="22"/>
    </location>
</feature>
<keyword evidence="1" id="KW-0732">Signal</keyword>
<dbReference type="Proteomes" id="UP000663889">
    <property type="component" value="Unassembled WGS sequence"/>
</dbReference>
<evidence type="ECO:0000313" key="2">
    <source>
        <dbReference type="EMBL" id="CAF1545788.1"/>
    </source>
</evidence>
<organism evidence="2 3">
    <name type="scientific">Rotaria sordida</name>
    <dbReference type="NCBI Taxonomy" id="392033"/>
    <lineage>
        <taxon>Eukaryota</taxon>
        <taxon>Metazoa</taxon>
        <taxon>Spiralia</taxon>
        <taxon>Gnathifera</taxon>
        <taxon>Rotifera</taxon>
        <taxon>Eurotatoria</taxon>
        <taxon>Bdelloidea</taxon>
        <taxon>Philodinida</taxon>
        <taxon>Philodinidae</taxon>
        <taxon>Rotaria</taxon>
    </lineage>
</organism>
<evidence type="ECO:0008006" key="4">
    <source>
        <dbReference type="Google" id="ProtNLM"/>
    </source>
</evidence>
<dbReference type="EMBL" id="CAJNOU010009349">
    <property type="protein sequence ID" value="CAF1545788.1"/>
    <property type="molecule type" value="Genomic_DNA"/>
</dbReference>
<protein>
    <recommendedName>
        <fullName evidence="4">Secreted protein</fullName>
    </recommendedName>
</protein>
<name>A0A815WBQ6_9BILA</name>
<proteinExistence type="predicted"/>
<feature type="chain" id="PRO_5032764081" description="Secreted protein" evidence="1">
    <location>
        <begin position="23"/>
        <end position="241"/>
    </location>
</feature>
<gene>
    <name evidence="2" type="ORF">SEV965_LOCUS38406</name>
</gene>
<feature type="non-terminal residue" evidence="2">
    <location>
        <position position="1"/>
    </location>
</feature>
<evidence type="ECO:0000256" key="1">
    <source>
        <dbReference type="SAM" id="SignalP"/>
    </source>
</evidence>
<reference evidence="2" key="1">
    <citation type="submission" date="2021-02" db="EMBL/GenBank/DDBJ databases">
        <authorList>
            <person name="Nowell W R."/>
        </authorList>
    </citation>
    <scope>NUCLEOTIDE SEQUENCE</scope>
</reference>
<sequence length="241" mass="24249">RPITMKAALAVIFFACIAGSMATNPAQVLGEMVAQGQSLINTIVNQVKQQALGLAQQVLGQLSSVVSSLAGRSGLPDLNINSLINAALGSLTGVVNAAAQQLLGQLNGLLGNVSGLFGGRAVDIGAIFAEFLQSIQGAATGLGQHLLNQGLSAVLGGLGGARALSDIFSSISEQFANIVGTAQAAISGVVGNIVQVGSGLLDASKPHWEQLQEQLVGHGLNVLGSLSETINNLHGSITGGR</sequence>
<accession>A0A815WBQ6</accession>
<comment type="caution">
    <text evidence="2">The sequence shown here is derived from an EMBL/GenBank/DDBJ whole genome shotgun (WGS) entry which is preliminary data.</text>
</comment>
<evidence type="ECO:0000313" key="3">
    <source>
        <dbReference type="Proteomes" id="UP000663889"/>
    </source>
</evidence>
<dbReference type="AlphaFoldDB" id="A0A815WBQ6"/>